<feature type="non-terminal residue" evidence="7">
    <location>
        <position position="1"/>
    </location>
</feature>
<gene>
    <name evidence="7" type="ORF">Taro_024687</name>
</gene>
<dbReference type="Gene3D" id="4.10.830.30">
    <property type="entry name" value="Ribosomal protein L31"/>
    <property type="match status" value="1"/>
</dbReference>
<dbReference type="InterPro" id="IPR002150">
    <property type="entry name" value="Ribosomal_bL31"/>
</dbReference>
<dbReference type="PANTHER" id="PTHR33280">
    <property type="entry name" value="50S RIBOSOMAL PROTEIN L31, CHLOROPLASTIC"/>
    <property type="match status" value="1"/>
</dbReference>
<dbReference type="GO" id="GO:0006412">
    <property type="term" value="P:translation"/>
    <property type="evidence" value="ECO:0007669"/>
    <property type="project" value="InterPro"/>
</dbReference>
<keyword evidence="2" id="KW-0689">Ribosomal protein</keyword>
<feature type="compositionally biased region" description="Polar residues" evidence="6">
    <location>
        <begin position="1"/>
        <end position="16"/>
    </location>
</feature>
<dbReference type="GO" id="GO:1990904">
    <property type="term" value="C:ribonucleoprotein complex"/>
    <property type="evidence" value="ECO:0007669"/>
    <property type="project" value="UniProtKB-KW"/>
</dbReference>
<protein>
    <recommendedName>
        <fullName evidence="4">Large ribosomal subunit protein bL31c</fullName>
    </recommendedName>
    <alternativeName>
        <fullName evidence="5">50S ribosomal protein L31, chloroplastic</fullName>
    </alternativeName>
</protein>
<feature type="compositionally biased region" description="Basic and acidic residues" evidence="6">
    <location>
        <begin position="28"/>
        <end position="37"/>
    </location>
</feature>
<dbReference type="NCBIfam" id="TIGR00105">
    <property type="entry name" value="L31"/>
    <property type="match status" value="1"/>
</dbReference>
<dbReference type="SUPFAM" id="SSF143800">
    <property type="entry name" value="L28p-like"/>
    <property type="match status" value="1"/>
</dbReference>
<evidence type="ECO:0000313" key="7">
    <source>
        <dbReference type="EMBL" id="MQL92070.1"/>
    </source>
</evidence>
<dbReference type="GO" id="GO:0003735">
    <property type="term" value="F:structural constituent of ribosome"/>
    <property type="evidence" value="ECO:0007669"/>
    <property type="project" value="InterPro"/>
</dbReference>
<evidence type="ECO:0000256" key="2">
    <source>
        <dbReference type="ARBA" id="ARBA00022980"/>
    </source>
</evidence>
<evidence type="ECO:0000256" key="4">
    <source>
        <dbReference type="ARBA" id="ARBA00035270"/>
    </source>
</evidence>
<dbReference type="PANTHER" id="PTHR33280:SF1">
    <property type="entry name" value="LARGE RIBOSOMAL SUBUNIT PROTEIN BL31C"/>
    <property type="match status" value="1"/>
</dbReference>
<name>A0A843VED2_COLES</name>
<keyword evidence="3" id="KW-0687">Ribonucleoprotein</keyword>
<proteinExistence type="inferred from homology"/>
<organism evidence="7 8">
    <name type="scientific">Colocasia esculenta</name>
    <name type="common">Wild taro</name>
    <name type="synonym">Arum esculentum</name>
    <dbReference type="NCBI Taxonomy" id="4460"/>
    <lineage>
        <taxon>Eukaryota</taxon>
        <taxon>Viridiplantae</taxon>
        <taxon>Streptophyta</taxon>
        <taxon>Embryophyta</taxon>
        <taxon>Tracheophyta</taxon>
        <taxon>Spermatophyta</taxon>
        <taxon>Magnoliopsida</taxon>
        <taxon>Liliopsida</taxon>
        <taxon>Araceae</taxon>
        <taxon>Aroideae</taxon>
        <taxon>Colocasieae</taxon>
        <taxon>Colocasia</taxon>
    </lineage>
</organism>
<comment type="caution">
    <text evidence="7">The sequence shown here is derived from an EMBL/GenBank/DDBJ whole genome shotgun (WGS) entry which is preliminary data.</text>
</comment>
<dbReference type="Proteomes" id="UP000652761">
    <property type="component" value="Unassembled WGS sequence"/>
</dbReference>
<dbReference type="Pfam" id="PF01197">
    <property type="entry name" value="Ribosomal_L31"/>
    <property type="match status" value="1"/>
</dbReference>
<dbReference type="OrthoDB" id="793at2759"/>
<dbReference type="InterPro" id="IPR042105">
    <property type="entry name" value="Ribosomal_bL31_sf"/>
</dbReference>
<reference evidence="7" key="1">
    <citation type="submission" date="2017-07" db="EMBL/GenBank/DDBJ databases">
        <title>Taro Niue Genome Assembly and Annotation.</title>
        <authorList>
            <person name="Atibalentja N."/>
            <person name="Keating K."/>
            <person name="Fields C.J."/>
        </authorList>
    </citation>
    <scope>NUCLEOTIDE SEQUENCE</scope>
    <source>
        <strain evidence="7">Niue_2</strain>
        <tissue evidence="7">Leaf</tissue>
    </source>
</reference>
<evidence type="ECO:0000313" key="8">
    <source>
        <dbReference type="Proteomes" id="UP000652761"/>
    </source>
</evidence>
<evidence type="ECO:0000256" key="3">
    <source>
        <dbReference type="ARBA" id="ARBA00023274"/>
    </source>
</evidence>
<sequence>GQIRKNSNFVPSTTTSRGDKTAQANTKRKPETRRGEQRQTMASLHLTTSFLAKNLPSPPPTAPSGLLCRGVSTGVGRWSCRKKGGVHPEYYEDARVYCNGELVMTTGGTQKEYNVDVWSGIHPTFLGDRSALLMEDDQVEKFRKKFGQMGSKYMEIPNLKYGEIVLPTKKKAPGKGGKKK</sequence>
<evidence type="ECO:0000256" key="1">
    <source>
        <dbReference type="ARBA" id="ARBA00009296"/>
    </source>
</evidence>
<dbReference type="InterPro" id="IPR034704">
    <property type="entry name" value="Ribosomal_bL28/bL31-like_sf"/>
</dbReference>
<keyword evidence="8" id="KW-1185">Reference proteome</keyword>
<feature type="region of interest" description="Disordered" evidence="6">
    <location>
        <begin position="1"/>
        <end position="40"/>
    </location>
</feature>
<evidence type="ECO:0000256" key="6">
    <source>
        <dbReference type="SAM" id="MobiDB-lite"/>
    </source>
</evidence>
<comment type="similarity">
    <text evidence="1">Belongs to the bacterial ribosomal protein bL31 family. Type A subfamily.</text>
</comment>
<dbReference type="GO" id="GO:0005840">
    <property type="term" value="C:ribosome"/>
    <property type="evidence" value="ECO:0007669"/>
    <property type="project" value="UniProtKB-KW"/>
</dbReference>
<dbReference type="EMBL" id="NMUH01001408">
    <property type="protein sequence ID" value="MQL92070.1"/>
    <property type="molecule type" value="Genomic_DNA"/>
</dbReference>
<accession>A0A843VED2</accession>
<evidence type="ECO:0000256" key="5">
    <source>
        <dbReference type="ARBA" id="ARBA00035529"/>
    </source>
</evidence>
<dbReference type="AlphaFoldDB" id="A0A843VED2"/>